<evidence type="ECO:0008006" key="4">
    <source>
        <dbReference type="Google" id="ProtNLM"/>
    </source>
</evidence>
<protein>
    <recommendedName>
        <fullName evidence="4">Outer membrane protein beta-barrel domain-containing protein</fullName>
    </recommendedName>
</protein>
<evidence type="ECO:0000313" key="1">
    <source>
        <dbReference type="EMBL" id="ELN6932597.1"/>
    </source>
</evidence>
<dbReference type="EMBL" id="JMCG01000001">
    <property type="protein sequence ID" value="KGK11036.1"/>
    <property type="molecule type" value="Genomic_DNA"/>
</dbReference>
<dbReference type="GeneID" id="43682915"/>
<dbReference type="Proteomes" id="UP001253463">
    <property type="component" value="Unassembled WGS sequence"/>
</dbReference>
<proteinExistence type="predicted"/>
<accession>A0A099M527</accession>
<name>A0A099M527_9VIBR</name>
<reference evidence="1" key="2">
    <citation type="submission" date="2023-10" db="EMBL/GenBank/DDBJ databases">
        <authorList>
            <consortium name="PulseNet: The National Subtyping Network for Foodborne Disease Surveillance"/>
        </authorList>
    </citation>
    <scope>NUCLEOTIDE SEQUENCE</scope>
    <source>
        <strain evidence="1">PNUSAV004886</strain>
    </source>
</reference>
<reference evidence="2 3" key="1">
    <citation type="submission" date="2014-04" db="EMBL/GenBank/DDBJ databases">
        <title>Genome sequencing of Vibrio navarrensis strains.</title>
        <authorList>
            <person name="Gladney L.M."/>
            <person name="Katz L.S."/>
            <person name="Marino-Ramirez L."/>
            <person name="Jordan I.K."/>
        </authorList>
    </citation>
    <scope>NUCLEOTIDE SEQUENCE [LARGE SCALE GENOMIC DNA]</scope>
    <source>
        <strain evidence="2 3">ATCC 51183</strain>
    </source>
</reference>
<dbReference type="Gene3D" id="2.40.160.20">
    <property type="match status" value="1"/>
</dbReference>
<evidence type="ECO:0000313" key="3">
    <source>
        <dbReference type="Proteomes" id="UP000029994"/>
    </source>
</evidence>
<dbReference type="Proteomes" id="UP000029994">
    <property type="component" value="Unassembled WGS sequence"/>
</dbReference>
<dbReference type="SUPFAM" id="SSF56925">
    <property type="entry name" value="OMPA-like"/>
    <property type="match status" value="1"/>
</dbReference>
<dbReference type="AlphaFoldDB" id="A0A099M527"/>
<gene>
    <name evidence="2" type="ORF">EA26_06855</name>
    <name evidence="1" type="ORF">RZY48_001990</name>
</gene>
<dbReference type="InterPro" id="IPR011250">
    <property type="entry name" value="OMP/PagP_B-barrel"/>
</dbReference>
<dbReference type="STRING" id="29495.EA26_06855"/>
<dbReference type="RefSeq" id="WP_039425929.1">
    <property type="nucleotide sequence ID" value="NZ_CAWPVW010000076.1"/>
</dbReference>
<dbReference type="EMBL" id="ABNSCA010000004">
    <property type="protein sequence ID" value="ELN6932597.1"/>
    <property type="molecule type" value="Genomic_DNA"/>
</dbReference>
<keyword evidence="3" id="KW-1185">Reference proteome</keyword>
<evidence type="ECO:0000313" key="2">
    <source>
        <dbReference type="EMBL" id="KGK11036.1"/>
    </source>
</evidence>
<dbReference type="eggNOG" id="ENOG50329PC">
    <property type="taxonomic scope" value="Bacteria"/>
</dbReference>
<sequence>MVRHNGLVLLVALSATGWAQQSDEKPAESKQVYRHFSAVAGSGTTNKDWFNGANASFFELRLSKPLFSGWLLDVDYSAQFFHPDDSTSRVDRLLFSGGYHYDLTAALDVYLLYGIGALRYEQTDNKTDKLLDSQSDMLQGAKLGFNYLINREMTLTLEGEFTRSDWVDEDNIKLAFNYQWNDVFGTGIFYKYRDAGKDYINEGGISARVIY</sequence>
<organism evidence="2 3">
    <name type="scientific">Vibrio navarrensis</name>
    <dbReference type="NCBI Taxonomy" id="29495"/>
    <lineage>
        <taxon>Bacteria</taxon>
        <taxon>Pseudomonadati</taxon>
        <taxon>Pseudomonadota</taxon>
        <taxon>Gammaproteobacteria</taxon>
        <taxon>Vibrionales</taxon>
        <taxon>Vibrionaceae</taxon>
        <taxon>Vibrio</taxon>
    </lineage>
</organism>
<comment type="caution">
    <text evidence="2">The sequence shown here is derived from an EMBL/GenBank/DDBJ whole genome shotgun (WGS) entry which is preliminary data.</text>
</comment>